<dbReference type="SUPFAM" id="SSF50182">
    <property type="entry name" value="Sm-like ribonucleoproteins"/>
    <property type="match status" value="1"/>
</dbReference>
<protein>
    <submittedName>
        <fullName evidence="10">Mechanosensitive ion channel domain-containing protein</fullName>
    </submittedName>
</protein>
<proteinExistence type="inferred from homology"/>
<accession>A0ABW8YVH2</accession>
<dbReference type="PANTHER" id="PTHR30221">
    <property type="entry name" value="SMALL-CONDUCTANCE MECHANOSENSITIVE CHANNEL"/>
    <property type="match status" value="1"/>
</dbReference>
<evidence type="ECO:0000256" key="6">
    <source>
        <dbReference type="ARBA" id="ARBA00023136"/>
    </source>
</evidence>
<dbReference type="InterPro" id="IPR006685">
    <property type="entry name" value="MscS_channel_2nd"/>
</dbReference>
<evidence type="ECO:0000313" key="11">
    <source>
        <dbReference type="Proteomes" id="UP001629156"/>
    </source>
</evidence>
<evidence type="ECO:0000256" key="3">
    <source>
        <dbReference type="ARBA" id="ARBA00022475"/>
    </source>
</evidence>
<dbReference type="RefSeq" id="WP_408083325.1">
    <property type="nucleotide sequence ID" value="NZ_JBELPZ010000001.1"/>
</dbReference>
<keyword evidence="4 7" id="KW-0812">Transmembrane</keyword>
<dbReference type="Gene3D" id="3.30.70.100">
    <property type="match status" value="1"/>
</dbReference>
<dbReference type="InterPro" id="IPR011014">
    <property type="entry name" value="MscS_channel_TM-2"/>
</dbReference>
<keyword evidence="11" id="KW-1185">Reference proteome</keyword>
<dbReference type="InterPro" id="IPR045275">
    <property type="entry name" value="MscS_archaea/bacteria_type"/>
</dbReference>
<dbReference type="Pfam" id="PF05552">
    <property type="entry name" value="MS_channel_1st_1"/>
    <property type="match status" value="1"/>
</dbReference>
<dbReference type="Proteomes" id="UP001629156">
    <property type="component" value="Unassembled WGS sequence"/>
</dbReference>
<dbReference type="PANTHER" id="PTHR30221:SF1">
    <property type="entry name" value="SMALL-CONDUCTANCE MECHANOSENSITIVE CHANNEL"/>
    <property type="match status" value="1"/>
</dbReference>
<dbReference type="InterPro" id="IPR049278">
    <property type="entry name" value="MS_channel_C"/>
</dbReference>
<dbReference type="InterPro" id="IPR010920">
    <property type="entry name" value="LSM_dom_sf"/>
</dbReference>
<reference evidence="10 11" key="1">
    <citation type="submission" date="2024-06" db="EMBL/GenBank/DDBJ databases">
        <authorList>
            <person name="Kaempfer P."/>
            <person name="Viver T."/>
        </authorList>
    </citation>
    <scope>NUCLEOTIDE SEQUENCE [LARGE SCALE GENOMIC DNA]</scope>
    <source>
        <strain evidence="10 11">ST-119</strain>
    </source>
</reference>
<evidence type="ECO:0000313" key="10">
    <source>
        <dbReference type="EMBL" id="MFL9843093.1"/>
    </source>
</evidence>
<evidence type="ECO:0000256" key="2">
    <source>
        <dbReference type="ARBA" id="ARBA00008017"/>
    </source>
</evidence>
<name>A0ABW8YVH2_9FLAO</name>
<evidence type="ECO:0000259" key="9">
    <source>
        <dbReference type="Pfam" id="PF21082"/>
    </source>
</evidence>
<dbReference type="InterPro" id="IPR023408">
    <property type="entry name" value="MscS_beta-dom_sf"/>
</dbReference>
<dbReference type="SUPFAM" id="SSF82861">
    <property type="entry name" value="Mechanosensitive channel protein MscS (YggB), transmembrane region"/>
    <property type="match status" value="1"/>
</dbReference>
<gene>
    <name evidence="10" type="ORF">ABS766_01555</name>
</gene>
<dbReference type="SUPFAM" id="SSF82689">
    <property type="entry name" value="Mechanosensitive channel protein MscS (YggB), C-terminal domain"/>
    <property type="match status" value="1"/>
</dbReference>
<evidence type="ECO:0000256" key="7">
    <source>
        <dbReference type="SAM" id="Phobius"/>
    </source>
</evidence>
<comment type="caution">
    <text evidence="10">The sequence shown here is derived from an EMBL/GenBank/DDBJ whole genome shotgun (WGS) entry which is preliminary data.</text>
</comment>
<dbReference type="Gene3D" id="2.30.30.60">
    <property type="match status" value="1"/>
</dbReference>
<sequence length="280" mass="31292">MDNLHDYAAAFTAMIIGYIPRLIKAVLVLIIGIFIIKFFRKFMKRMMVRREDMDPTLIKFLLDLGTWALRVLLFIIVIGSLGVETTSFAAIIAAAGLAIGLSLQGSLSNFAGGVLIVLFKPFRVGDFVEVQGEGGTVSEIQILYTKLVTPSNQVVFIPNGQLANGNIKNYSKEPIRKEELIIGVSYKSNLKHVKGVLTRIVESNEKVLDDPAPIIRIKALADSSVNFQVFVWATNQDFWQMLSDVKETIKEEFDKEGIEIPFPQQDLNIRNEKISISNNN</sequence>
<dbReference type="Pfam" id="PF00924">
    <property type="entry name" value="MS_channel_2nd"/>
    <property type="match status" value="1"/>
</dbReference>
<feature type="transmembrane region" description="Helical" evidence="7">
    <location>
        <begin position="88"/>
        <end position="119"/>
    </location>
</feature>
<comment type="subcellular location">
    <subcellularLocation>
        <location evidence="1">Cell membrane</location>
        <topology evidence="1">Multi-pass membrane protein</topology>
    </subcellularLocation>
</comment>
<evidence type="ECO:0000259" key="8">
    <source>
        <dbReference type="Pfam" id="PF00924"/>
    </source>
</evidence>
<evidence type="ECO:0000256" key="4">
    <source>
        <dbReference type="ARBA" id="ARBA00022692"/>
    </source>
</evidence>
<feature type="domain" description="Mechanosensitive ion channel MscS" evidence="8">
    <location>
        <begin position="106"/>
        <end position="172"/>
    </location>
</feature>
<organism evidence="10 11">
    <name type="scientific">Flavobacterium rhizosphaerae</name>
    <dbReference type="NCBI Taxonomy" id="3163298"/>
    <lineage>
        <taxon>Bacteria</taxon>
        <taxon>Pseudomonadati</taxon>
        <taxon>Bacteroidota</taxon>
        <taxon>Flavobacteriia</taxon>
        <taxon>Flavobacteriales</taxon>
        <taxon>Flavobacteriaceae</taxon>
        <taxon>Flavobacterium</taxon>
    </lineage>
</organism>
<keyword evidence="6 7" id="KW-0472">Membrane</keyword>
<dbReference type="Gene3D" id="1.10.287.1260">
    <property type="match status" value="1"/>
</dbReference>
<keyword evidence="5 7" id="KW-1133">Transmembrane helix</keyword>
<feature type="transmembrane region" description="Helical" evidence="7">
    <location>
        <begin position="15"/>
        <end position="39"/>
    </location>
</feature>
<evidence type="ECO:0000256" key="5">
    <source>
        <dbReference type="ARBA" id="ARBA00022989"/>
    </source>
</evidence>
<feature type="domain" description="Mechanosensitive ion channel MscS C-terminal" evidence="9">
    <location>
        <begin position="179"/>
        <end position="260"/>
    </location>
</feature>
<dbReference type="Pfam" id="PF21082">
    <property type="entry name" value="MS_channel_3rd"/>
    <property type="match status" value="1"/>
</dbReference>
<dbReference type="InterPro" id="IPR011066">
    <property type="entry name" value="MscS_channel_C_sf"/>
</dbReference>
<dbReference type="InterPro" id="IPR008910">
    <property type="entry name" value="MSC_TM_helix"/>
</dbReference>
<feature type="transmembrane region" description="Helical" evidence="7">
    <location>
        <begin position="60"/>
        <end position="82"/>
    </location>
</feature>
<evidence type="ECO:0000256" key="1">
    <source>
        <dbReference type="ARBA" id="ARBA00004651"/>
    </source>
</evidence>
<comment type="similarity">
    <text evidence="2">Belongs to the MscS (TC 1.A.23) family.</text>
</comment>
<dbReference type="EMBL" id="JBELPZ010000001">
    <property type="protein sequence ID" value="MFL9843093.1"/>
    <property type="molecule type" value="Genomic_DNA"/>
</dbReference>
<keyword evidence="3" id="KW-1003">Cell membrane</keyword>